<reference evidence="3" key="1">
    <citation type="journal article" date="2019" name="Int. J. Syst. Evol. Microbiol.">
        <title>The Global Catalogue of Microorganisms (GCM) 10K type strain sequencing project: providing services to taxonomists for standard genome sequencing and annotation.</title>
        <authorList>
            <consortium name="The Broad Institute Genomics Platform"/>
            <consortium name="The Broad Institute Genome Sequencing Center for Infectious Disease"/>
            <person name="Wu L."/>
            <person name="Ma J."/>
        </authorList>
    </citation>
    <scope>NUCLEOTIDE SEQUENCE [LARGE SCALE GENOMIC DNA]</scope>
    <source>
        <strain evidence="3">KCTC 3950</strain>
    </source>
</reference>
<organism evidence="2 3">
    <name type="scientific">Paenibacillus gansuensis</name>
    <dbReference type="NCBI Taxonomy" id="306542"/>
    <lineage>
        <taxon>Bacteria</taxon>
        <taxon>Bacillati</taxon>
        <taxon>Bacillota</taxon>
        <taxon>Bacilli</taxon>
        <taxon>Bacillales</taxon>
        <taxon>Paenibacillaceae</taxon>
        <taxon>Paenibacillus</taxon>
    </lineage>
</organism>
<dbReference type="Proteomes" id="UP001597541">
    <property type="component" value="Unassembled WGS sequence"/>
</dbReference>
<gene>
    <name evidence="2" type="ORF">ACFSUF_13370</name>
</gene>
<comment type="caution">
    <text evidence="2">The sequence shown here is derived from an EMBL/GenBank/DDBJ whole genome shotgun (WGS) entry which is preliminary data.</text>
</comment>
<dbReference type="EMBL" id="JBHUME010000008">
    <property type="protein sequence ID" value="MFD2613415.1"/>
    <property type="molecule type" value="Genomic_DNA"/>
</dbReference>
<protein>
    <submittedName>
        <fullName evidence="2">Uncharacterized protein</fullName>
    </submittedName>
</protein>
<evidence type="ECO:0000313" key="2">
    <source>
        <dbReference type="EMBL" id="MFD2613415.1"/>
    </source>
</evidence>
<accession>A0ABW5PFU9</accession>
<keyword evidence="3" id="KW-1185">Reference proteome</keyword>
<feature type="region of interest" description="Disordered" evidence="1">
    <location>
        <begin position="1"/>
        <end position="24"/>
    </location>
</feature>
<evidence type="ECO:0000256" key="1">
    <source>
        <dbReference type="SAM" id="MobiDB-lite"/>
    </source>
</evidence>
<evidence type="ECO:0000313" key="3">
    <source>
        <dbReference type="Proteomes" id="UP001597541"/>
    </source>
</evidence>
<sequence>MQDKERGQDKSIAPELKQDKEKNADLAQEMSLAEQLMEGEMEPADVSELARKRLLSRTEIRVQAKIDPIVEETRRYRELAKEVDGRYAAYDRFVKGDGEDKE</sequence>
<proteinExistence type="predicted"/>
<dbReference type="RefSeq" id="WP_377603412.1">
    <property type="nucleotide sequence ID" value="NZ_JBHUME010000008.1"/>
</dbReference>
<name>A0ABW5PFU9_9BACL</name>